<dbReference type="Proteomes" id="UP000260759">
    <property type="component" value="Unassembled WGS sequence"/>
</dbReference>
<dbReference type="AlphaFoldDB" id="A0A3E5F273"/>
<evidence type="ECO:0000313" key="1">
    <source>
        <dbReference type="EMBL" id="RGN95474.1"/>
    </source>
</evidence>
<protein>
    <submittedName>
        <fullName evidence="1">Uncharacterized protein</fullName>
    </submittedName>
</protein>
<accession>A0A3E5F273</accession>
<dbReference type="EMBL" id="QSEE01000043">
    <property type="protein sequence ID" value="RGZ43140.1"/>
    <property type="molecule type" value="Genomic_DNA"/>
</dbReference>
<evidence type="ECO:0000313" key="2">
    <source>
        <dbReference type="EMBL" id="RGZ43140.1"/>
    </source>
</evidence>
<dbReference type="EMBL" id="QSVA01000004">
    <property type="protein sequence ID" value="RGN95474.1"/>
    <property type="molecule type" value="Genomic_DNA"/>
</dbReference>
<evidence type="ECO:0000313" key="3">
    <source>
        <dbReference type="Proteomes" id="UP000260759"/>
    </source>
</evidence>
<comment type="caution">
    <text evidence="1">The sequence shown here is derived from an EMBL/GenBank/DDBJ whole genome shotgun (WGS) entry which is preliminary data.</text>
</comment>
<gene>
    <name evidence="2" type="ORF">DW988_20620</name>
    <name evidence="1" type="ORF">DXB37_06575</name>
</gene>
<sequence length="59" mass="7144">MPLKLIIQNLIWDFLFFVRDITKNNSVFTLTISSGRDHPNMLPDQQDQGEEFRRMYYSY</sequence>
<evidence type="ECO:0000313" key="4">
    <source>
        <dbReference type="Proteomes" id="UP000283684"/>
    </source>
</evidence>
<organism evidence="1 3">
    <name type="scientific">Bacteroides uniformis</name>
    <dbReference type="NCBI Taxonomy" id="820"/>
    <lineage>
        <taxon>Bacteria</taxon>
        <taxon>Pseudomonadati</taxon>
        <taxon>Bacteroidota</taxon>
        <taxon>Bacteroidia</taxon>
        <taxon>Bacteroidales</taxon>
        <taxon>Bacteroidaceae</taxon>
        <taxon>Bacteroides</taxon>
    </lineage>
</organism>
<proteinExistence type="predicted"/>
<name>A0A3E5F273_BACUN</name>
<dbReference type="Proteomes" id="UP000283684">
    <property type="component" value="Unassembled WGS sequence"/>
</dbReference>
<reference evidence="3 4" key="1">
    <citation type="submission" date="2018-08" db="EMBL/GenBank/DDBJ databases">
        <title>A genome reference for cultivated species of the human gut microbiota.</title>
        <authorList>
            <person name="Zou Y."/>
            <person name="Xue W."/>
            <person name="Luo G."/>
        </authorList>
    </citation>
    <scope>NUCLEOTIDE SEQUENCE [LARGE SCALE GENOMIC DNA]</scope>
    <source>
        <strain evidence="2 4">AM50-4</strain>
        <strain evidence="1 3">OM03-4</strain>
    </source>
</reference>